<dbReference type="CDD" id="cd01650">
    <property type="entry name" value="RT_nLTR_like"/>
    <property type="match status" value="1"/>
</dbReference>
<dbReference type="SUPFAM" id="SSF56219">
    <property type="entry name" value="DNase I-like"/>
    <property type="match status" value="1"/>
</dbReference>
<dbReference type="EMBL" id="CP034457">
    <property type="protein sequence ID" value="QBM87077.1"/>
    <property type="molecule type" value="Genomic_DNA"/>
</dbReference>
<organism evidence="2 3">
    <name type="scientific">Metschnikowia aff. pulcherrima</name>
    <dbReference type="NCBI Taxonomy" id="2163413"/>
    <lineage>
        <taxon>Eukaryota</taxon>
        <taxon>Fungi</taxon>
        <taxon>Dikarya</taxon>
        <taxon>Ascomycota</taxon>
        <taxon>Saccharomycotina</taxon>
        <taxon>Pichiomycetes</taxon>
        <taxon>Metschnikowiaceae</taxon>
        <taxon>Metschnikowia</taxon>
    </lineage>
</organism>
<dbReference type="InterPro" id="IPR043502">
    <property type="entry name" value="DNA/RNA_pol_sf"/>
</dbReference>
<accession>A0A4P6XIJ4</accession>
<dbReference type="InterPro" id="IPR000477">
    <property type="entry name" value="RT_dom"/>
</dbReference>
<keyword evidence="2" id="KW-0808">Transferase</keyword>
<gene>
    <name evidence="2" type="primary">MPUL0B02760</name>
    <name evidence="2" type="ORF">METSCH_B02760</name>
</gene>
<dbReference type="PROSITE" id="PS50878">
    <property type="entry name" value="RT_POL"/>
    <property type="match status" value="1"/>
</dbReference>
<proteinExistence type="predicted"/>
<name>A0A4P6XIJ4_9ASCO</name>
<dbReference type="PANTHER" id="PTHR19446">
    <property type="entry name" value="REVERSE TRANSCRIPTASES"/>
    <property type="match status" value="1"/>
</dbReference>
<dbReference type="GO" id="GO:0003964">
    <property type="term" value="F:RNA-directed DNA polymerase activity"/>
    <property type="evidence" value="ECO:0007669"/>
    <property type="project" value="UniProtKB-KW"/>
</dbReference>
<protein>
    <submittedName>
        <fullName evidence="2">Reverse transcriptase RNA-dependent DNA polymerase</fullName>
    </submittedName>
</protein>
<keyword evidence="2" id="KW-0695">RNA-directed DNA polymerase</keyword>
<dbReference type="Proteomes" id="UP000292447">
    <property type="component" value="Chromosome II"/>
</dbReference>
<keyword evidence="2" id="KW-0548">Nucleotidyltransferase</keyword>
<evidence type="ECO:0000313" key="2">
    <source>
        <dbReference type="EMBL" id="QBM87077.1"/>
    </source>
</evidence>
<keyword evidence="3" id="KW-1185">Reference proteome</keyword>
<evidence type="ECO:0000259" key="1">
    <source>
        <dbReference type="PROSITE" id="PS50878"/>
    </source>
</evidence>
<dbReference type="Gene3D" id="3.60.10.10">
    <property type="entry name" value="Endonuclease/exonuclease/phosphatase"/>
    <property type="match status" value="1"/>
</dbReference>
<sequence length="1154" mass="132792">MSPVIDELDINLVMSTLIPRAGGSESLDIGSYNIQRTKQLSIVARLAAEYDVFFIQEFEATKKRTEAMEDFARRAGRRFFTSPSRNGKVNLTGIFINPKTITVLGMHELHAGSHSQRYSTDIRVRTKNEDHVVFQNFYLPSAQKAHQASIVEETMDSFEDLKRQHRALKIFYGGDLNNSVEEPAVSESEALLAIGELNRLARNEDVAAYDPDIAIAPTNRSVTCRRLDRFYAPRKWKKRAMRYQITKPLGVNSSHNMIVVRYLLDLSNGVQVDRPRFQYPLHRMQPPFNEARTWDIPADTNIDEAIELIQGDGYEYISLMGFLRKTDPGMVRYLLQNDSEESEGRSKYKAAQLFFQAKKTEQVIFTSLKNEALSIEAKTSPEMVKLATDYYRNLYLSPPQALWNDLKRYLKPIRPRLSGLQRQELERPFTLKELEHALGLMDKSKAPGPDGLQYPVLQYYWDSIGASLTRAANDLMTTGRLPHSFTKVLITLIPKHNVETSKDIKDQRPISLSNTCIKVISKAVCTRLQKVMGHLVGPYQRGFIKGRRIDQNTLEFFTMLDMLKQEESQASDGKAILMVDFNKAFDRISHQYMRQVLLRMGIGGGLLRLIMLILTDQVAQIMLNNFEGERFPLRCGTRQGNPLSPLLFNLALEPLLAHLSVLQGIPIKYEGEVIDHMKYHAFADDVNIYLGNESDYELAAEAIKGFERVSNSRVSETKTKLLGISTDYSRYQQNVLPYPQSYLWSEDLTYLGLTLKGVDWLRFISKLPFMTMKQGYLHIDLITRAVGTNTFVSSKTVYKDLVQCMTPRQLKTMDQGIHKVFKGVSLNKLYARPKKGGYGLLEMQTQMQGHRAAVLVSTLGEATDWYTKYLRLKLTHHMAKIITRRKKTDISRAQGLQCADFLLEQTGRFFKNLEWTFTRKEICYLKAWEQVVSRTRVYDITTLPVVAETCPSASEVPIVSGHRSTLTEPEAMICHPVNFRSLSKKKQEKLLPIMPERFLEICPAAASQRRWEKFWKRLHTFEWKKHKDFKALHHFNFGSHVPMHDTKTSLRGFRCHLCLSPVDSRQFLYHLYTECRCSKVLWDKLNIQAPMNLNSMLAPLNTTYENLRNLNWYVDTVRQVYSSRRREATGGTVLQPLLNRHLKKALERSKMRTS</sequence>
<dbReference type="Pfam" id="PF00078">
    <property type="entry name" value="RVT_1"/>
    <property type="match status" value="1"/>
</dbReference>
<feature type="domain" description="Reverse transcriptase" evidence="1">
    <location>
        <begin position="474"/>
        <end position="755"/>
    </location>
</feature>
<dbReference type="AlphaFoldDB" id="A0A4P6XIJ4"/>
<dbReference type="SUPFAM" id="SSF56672">
    <property type="entry name" value="DNA/RNA polymerases"/>
    <property type="match status" value="1"/>
</dbReference>
<evidence type="ECO:0000313" key="3">
    <source>
        <dbReference type="Proteomes" id="UP000292447"/>
    </source>
</evidence>
<reference evidence="3" key="1">
    <citation type="submission" date="2019-03" db="EMBL/GenBank/DDBJ databases">
        <title>Snf2 controls pulcherriminic acid biosynthesis and connects pigmentation and antifungal activity of the yeast Metschnikowia pulcherrima.</title>
        <authorList>
            <person name="Gore-Lloyd D."/>
            <person name="Sumann I."/>
            <person name="Brachmann A.O."/>
            <person name="Schneeberger K."/>
            <person name="Ortiz-Merino R.A."/>
            <person name="Moreno-Beltran M."/>
            <person name="Schlaefli M."/>
            <person name="Kirner P."/>
            <person name="Santos Kron A."/>
            <person name="Wolfe K.H."/>
            <person name="Piel J."/>
            <person name="Ahrens C.H."/>
            <person name="Henk D."/>
            <person name="Freimoser F.M."/>
        </authorList>
    </citation>
    <scope>NUCLEOTIDE SEQUENCE [LARGE SCALE GENOMIC DNA]</scope>
    <source>
        <strain evidence="3">APC 1.2</strain>
    </source>
</reference>
<dbReference type="InterPro" id="IPR036691">
    <property type="entry name" value="Endo/exonu/phosph_ase_sf"/>
</dbReference>